<keyword evidence="3" id="KW-1185">Reference proteome</keyword>
<gene>
    <name evidence="2" type="ORF">MGYG_09031</name>
</gene>
<evidence type="ECO:0000313" key="3">
    <source>
        <dbReference type="Proteomes" id="UP000002669"/>
    </source>
</evidence>
<evidence type="ECO:0000256" key="1">
    <source>
        <dbReference type="SAM" id="SignalP"/>
    </source>
</evidence>
<sequence>MYGVGWLAPFSFALSAVLPFPHPSQRYQVRLKEGQTGKTMKNKKDFRPAGLDLDVYVHVRPQRSPAARVPMGEKNVYAMLSDFWESSDSLRILLLHEDRARSPETPHVDFSWPPYYILCYGALCYTTVAHSNGASTSAYYLSLLFKTPVASSSAIAYHHGRKSRKEGEEKTGLADRSEIRALNRLYFDVVPPRERAMYARNKCMEGPSSALSALLDSGGQGSSSVCPNQPSLRSESSSSFLFLPFLLDATAKLPGPPLSGKCTRMGNLGIRTLTVFPHGKHKTS</sequence>
<dbReference type="eggNOG" id="ENOG502TJ0Q">
    <property type="taxonomic scope" value="Eukaryota"/>
</dbReference>
<reference evidence="3" key="1">
    <citation type="journal article" date="2012" name="MBio">
        <title>Comparative genome analysis of Trichophyton rubrum and related dermatophytes reveals candidate genes involved in infection.</title>
        <authorList>
            <person name="Martinez D.A."/>
            <person name="Oliver B.G."/>
            <person name="Graeser Y."/>
            <person name="Goldberg J.M."/>
            <person name="Li W."/>
            <person name="Martinez-Rossi N.M."/>
            <person name="Monod M."/>
            <person name="Shelest E."/>
            <person name="Barton R.C."/>
            <person name="Birch E."/>
            <person name="Brakhage A.A."/>
            <person name="Chen Z."/>
            <person name="Gurr S.J."/>
            <person name="Heiman D."/>
            <person name="Heitman J."/>
            <person name="Kosti I."/>
            <person name="Rossi A."/>
            <person name="Saif S."/>
            <person name="Samalova M."/>
            <person name="Saunders C.W."/>
            <person name="Shea T."/>
            <person name="Summerbell R.C."/>
            <person name="Xu J."/>
            <person name="Young S."/>
            <person name="Zeng Q."/>
            <person name="Birren B.W."/>
            <person name="Cuomo C.A."/>
            <person name="White T.C."/>
        </authorList>
    </citation>
    <scope>NUCLEOTIDE SEQUENCE [LARGE SCALE GENOMIC DNA]</scope>
    <source>
        <strain evidence="3">ATCC MYA-4604 / CBS 118893</strain>
    </source>
</reference>
<name>E4UU83_ARTGP</name>
<dbReference type="EMBL" id="DS989824">
    <property type="protein sequence ID" value="EFR00850.1"/>
    <property type="molecule type" value="Genomic_DNA"/>
</dbReference>
<dbReference type="AlphaFoldDB" id="E4UU83"/>
<dbReference type="RefSeq" id="XP_003173680.1">
    <property type="nucleotide sequence ID" value="XM_003173632.1"/>
</dbReference>
<proteinExistence type="predicted"/>
<accession>E4UU83</accession>
<feature type="signal peptide" evidence="1">
    <location>
        <begin position="1"/>
        <end position="19"/>
    </location>
</feature>
<evidence type="ECO:0000313" key="2">
    <source>
        <dbReference type="EMBL" id="EFR00850.1"/>
    </source>
</evidence>
<feature type="chain" id="PRO_5003189179" evidence="1">
    <location>
        <begin position="20"/>
        <end position="284"/>
    </location>
</feature>
<keyword evidence="1" id="KW-0732">Signal</keyword>
<dbReference type="VEuPathDB" id="FungiDB:MGYG_09031"/>
<dbReference type="InParanoid" id="E4UU83"/>
<dbReference type="HOGENOM" id="CLU_979936_0_0_1"/>
<protein>
    <submittedName>
        <fullName evidence="2">Uncharacterized protein</fullName>
    </submittedName>
</protein>
<organism evidence="3">
    <name type="scientific">Arthroderma gypseum (strain ATCC MYA-4604 / CBS 118893)</name>
    <name type="common">Microsporum gypseum</name>
    <dbReference type="NCBI Taxonomy" id="535722"/>
    <lineage>
        <taxon>Eukaryota</taxon>
        <taxon>Fungi</taxon>
        <taxon>Dikarya</taxon>
        <taxon>Ascomycota</taxon>
        <taxon>Pezizomycotina</taxon>
        <taxon>Eurotiomycetes</taxon>
        <taxon>Eurotiomycetidae</taxon>
        <taxon>Onygenales</taxon>
        <taxon>Arthrodermataceae</taxon>
        <taxon>Nannizzia</taxon>
    </lineage>
</organism>
<dbReference type="Proteomes" id="UP000002669">
    <property type="component" value="Unassembled WGS sequence"/>
</dbReference>
<dbReference type="GeneID" id="10028963"/>